<evidence type="ECO:0000313" key="2">
    <source>
        <dbReference type="Proteomes" id="UP001207582"/>
    </source>
</evidence>
<protein>
    <submittedName>
        <fullName evidence="1">Uncharacterized protein</fullName>
    </submittedName>
</protein>
<dbReference type="EMBL" id="JAPDOG010000014">
    <property type="protein sequence ID" value="MCW3782920.1"/>
    <property type="molecule type" value="Genomic_DNA"/>
</dbReference>
<dbReference type="RefSeq" id="WP_264772554.1">
    <property type="nucleotide sequence ID" value="NZ_JAPDOG010000014.1"/>
</dbReference>
<comment type="caution">
    <text evidence="1">The sequence shown here is derived from an EMBL/GenBank/DDBJ whole genome shotgun (WGS) entry which is preliminary data.</text>
</comment>
<sequence>MKKRLHVSTDPTDPDARETCWRVGAIHRCCERYGKDRDWAREKLSEFLGEYYGERLSTIWFSNRHMEQSRERYAEHLEERRHLVAAAETACPAP</sequence>
<gene>
    <name evidence="1" type="ORF">OM960_15300</name>
</gene>
<dbReference type="Proteomes" id="UP001207582">
    <property type="component" value="Unassembled WGS sequence"/>
</dbReference>
<keyword evidence="2" id="KW-1185">Reference proteome</keyword>
<organism evidence="1 2">
    <name type="scientific">Defluviimonas salinarum</name>
    <dbReference type="NCBI Taxonomy" id="2992147"/>
    <lineage>
        <taxon>Bacteria</taxon>
        <taxon>Pseudomonadati</taxon>
        <taxon>Pseudomonadota</taxon>
        <taxon>Alphaproteobacteria</taxon>
        <taxon>Rhodobacterales</taxon>
        <taxon>Paracoccaceae</taxon>
        <taxon>Albidovulum</taxon>
    </lineage>
</organism>
<reference evidence="1 2" key="1">
    <citation type="submission" date="2022-10" db="EMBL/GenBank/DDBJ databases">
        <title>Defluviimonas sp. CAU 1641 isolated from mud.</title>
        <authorList>
            <person name="Kim W."/>
        </authorList>
    </citation>
    <scope>NUCLEOTIDE SEQUENCE [LARGE SCALE GENOMIC DNA]</scope>
    <source>
        <strain evidence="1 2">CAU 1641</strain>
    </source>
</reference>
<name>A0ABT3J640_9RHOB</name>
<proteinExistence type="predicted"/>
<accession>A0ABT3J640</accession>
<evidence type="ECO:0000313" key="1">
    <source>
        <dbReference type="EMBL" id="MCW3782920.1"/>
    </source>
</evidence>